<evidence type="ECO:0000313" key="3">
    <source>
        <dbReference type="EMBL" id="KAF4611779.1"/>
    </source>
</evidence>
<dbReference type="InterPro" id="IPR036188">
    <property type="entry name" value="FAD/NAD-bd_sf"/>
</dbReference>
<dbReference type="InterPro" id="IPR002937">
    <property type="entry name" value="Amino_oxidase"/>
</dbReference>
<keyword evidence="4" id="KW-1185">Reference proteome</keyword>
<dbReference type="AlphaFoldDB" id="A0A8H4QIL4"/>
<comment type="caution">
    <text evidence="3">The sequence shown here is derived from an EMBL/GenBank/DDBJ whole genome shotgun (WGS) entry which is preliminary data.</text>
</comment>
<dbReference type="SUPFAM" id="SSF51905">
    <property type="entry name" value="FAD/NAD(P)-binding domain"/>
    <property type="match status" value="1"/>
</dbReference>
<dbReference type="GO" id="GO:0001716">
    <property type="term" value="F:L-amino-acid oxidase activity"/>
    <property type="evidence" value="ECO:0007669"/>
    <property type="project" value="TreeGrafter"/>
</dbReference>
<keyword evidence="1" id="KW-0732">Signal</keyword>
<dbReference type="SUPFAM" id="SSF54373">
    <property type="entry name" value="FAD-linked reductases, C-terminal domain"/>
    <property type="match status" value="1"/>
</dbReference>
<evidence type="ECO:0000256" key="1">
    <source>
        <dbReference type="SAM" id="SignalP"/>
    </source>
</evidence>
<dbReference type="GO" id="GO:0009063">
    <property type="term" value="P:amino acid catabolic process"/>
    <property type="evidence" value="ECO:0007669"/>
    <property type="project" value="TreeGrafter"/>
</dbReference>
<dbReference type="Gene3D" id="3.90.660.10">
    <property type="match status" value="1"/>
</dbReference>
<feature type="domain" description="Amine oxidase" evidence="2">
    <location>
        <begin position="86"/>
        <end position="579"/>
    </location>
</feature>
<sequence length="636" mass="70773">MSFSMRKHRSFVLAAIVSLNWLLSLSSVYALDYDGASQDAIFSHHGRSLISRYADGLEDKAEASIERRAGGEDNNGVVGIIGAGVGGLYSALILQSLNISFEIIEASDRIGGRLHTYKFEKGGKYDYFDLGAMRYPLPKTNSQGNYEPGVMQRVGQLFNYLGMQEKLIPYYYASAKEPGFQYFNGIRQRIGEGSDFNAPALGIDAPYIKAGPSKIIDDVVGPFAQKLFYDLQNHTTTGWDEMMRNDTYSTRAYMSFKYLPNSSLGLPNEHLRTRVINWVETFDKSTGWYDRALTETVLEAIAFGQAGGDIDWKCIDGGSSVLPETMVEYLSSKVGKDVVTLNAPVTAIGLESNASDSGMVVNAGGKDHKYSHVISTIPLPVLRTVDLSRSKLDIVQENALRQLQYGPSIKVGVLFNETWWTNGKDQDGKDFNIVGGQSFTDLPIRTVVYPSYGVNSSDVSKTLIASYCWTDDAERMGSLIGTGEDQYQAQLENLILSNLAAVHNVEYSYLKSRMVDMYSWDWNHNPLTMGAFAFFGPGNFEDMYTSLNRPAANDRLHFVGEALSIRHAWVVGALDSAWRGVYSYLVATNASQPTVDKFFTLWGRNPEWFENPSDTEEGKHSSLFEKYLRRTGHHAA</sequence>
<gene>
    <name evidence="3" type="ORF">D9613_003929</name>
</gene>
<evidence type="ECO:0000313" key="4">
    <source>
        <dbReference type="Proteomes" id="UP000521872"/>
    </source>
</evidence>
<organism evidence="3 4">
    <name type="scientific">Agrocybe pediades</name>
    <dbReference type="NCBI Taxonomy" id="84607"/>
    <lineage>
        <taxon>Eukaryota</taxon>
        <taxon>Fungi</taxon>
        <taxon>Dikarya</taxon>
        <taxon>Basidiomycota</taxon>
        <taxon>Agaricomycotina</taxon>
        <taxon>Agaricomycetes</taxon>
        <taxon>Agaricomycetidae</taxon>
        <taxon>Agaricales</taxon>
        <taxon>Agaricineae</taxon>
        <taxon>Strophariaceae</taxon>
        <taxon>Agrocybe</taxon>
    </lineage>
</organism>
<dbReference type="Gene3D" id="3.50.50.60">
    <property type="entry name" value="FAD/NAD(P)-binding domain"/>
    <property type="match status" value="1"/>
</dbReference>
<accession>A0A8H4QIL4</accession>
<dbReference type="Proteomes" id="UP000521872">
    <property type="component" value="Unassembled WGS sequence"/>
</dbReference>
<reference evidence="3 4" key="1">
    <citation type="submission" date="2019-12" db="EMBL/GenBank/DDBJ databases">
        <authorList>
            <person name="Floudas D."/>
            <person name="Bentzer J."/>
            <person name="Ahren D."/>
            <person name="Johansson T."/>
            <person name="Persson P."/>
            <person name="Tunlid A."/>
        </authorList>
    </citation>
    <scope>NUCLEOTIDE SEQUENCE [LARGE SCALE GENOMIC DNA]</scope>
    <source>
        <strain evidence="3 4">CBS 102.39</strain>
    </source>
</reference>
<dbReference type="PANTHER" id="PTHR10742:SF342">
    <property type="entry name" value="AMINE OXIDASE"/>
    <property type="match status" value="1"/>
</dbReference>
<proteinExistence type="predicted"/>
<evidence type="ECO:0000259" key="2">
    <source>
        <dbReference type="Pfam" id="PF01593"/>
    </source>
</evidence>
<dbReference type="EMBL" id="JAACJL010000057">
    <property type="protein sequence ID" value="KAF4611779.1"/>
    <property type="molecule type" value="Genomic_DNA"/>
</dbReference>
<dbReference type="Gene3D" id="1.10.10.1620">
    <property type="match status" value="1"/>
</dbReference>
<dbReference type="InterPro" id="IPR050281">
    <property type="entry name" value="Flavin_monoamine_oxidase"/>
</dbReference>
<dbReference type="PANTHER" id="PTHR10742">
    <property type="entry name" value="FLAVIN MONOAMINE OXIDASE"/>
    <property type="match status" value="1"/>
</dbReference>
<name>A0A8H4QIL4_9AGAR</name>
<feature type="signal peptide" evidence="1">
    <location>
        <begin position="1"/>
        <end position="30"/>
    </location>
</feature>
<protein>
    <recommendedName>
        <fullName evidence="2">Amine oxidase domain-containing protein</fullName>
    </recommendedName>
</protein>
<feature type="chain" id="PRO_5034210081" description="Amine oxidase domain-containing protein" evidence="1">
    <location>
        <begin position="31"/>
        <end position="636"/>
    </location>
</feature>
<dbReference type="Pfam" id="PF01593">
    <property type="entry name" value="Amino_oxidase"/>
    <property type="match status" value="1"/>
</dbReference>